<dbReference type="InterPro" id="IPR020845">
    <property type="entry name" value="AMP-binding_CS"/>
</dbReference>
<dbReference type="PANTHER" id="PTHR24096">
    <property type="entry name" value="LONG-CHAIN-FATTY-ACID--COA LIGASE"/>
    <property type="match status" value="1"/>
</dbReference>
<dbReference type="OrthoDB" id="6509636at2759"/>
<dbReference type="Proteomes" id="UP000253664">
    <property type="component" value="Unassembled WGS sequence"/>
</dbReference>
<dbReference type="PANTHER" id="PTHR24096:SF194">
    <property type="entry name" value="AMP-DEPENDENT SYNTHETASE_LIGASE DOMAIN-CONTAINING PROTEIN"/>
    <property type="match status" value="1"/>
</dbReference>
<feature type="domain" description="AMP-binding enzyme C-terminal" evidence="3">
    <location>
        <begin position="566"/>
        <end position="644"/>
    </location>
</feature>
<dbReference type="InterPro" id="IPR000873">
    <property type="entry name" value="AMP-dep_synth/lig_dom"/>
</dbReference>
<dbReference type="Pfam" id="PF13193">
    <property type="entry name" value="AMP-binding_C"/>
    <property type="match status" value="1"/>
</dbReference>
<dbReference type="EMBL" id="LKCN02000006">
    <property type="protein sequence ID" value="RCI13533.1"/>
    <property type="molecule type" value="Genomic_DNA"/>
</dbReference>
<feature type="region of interest" description="Disordered" evidence="1">
    <location>
        <begin position="102"/>
        <end position="121"/>
    </location>
</feature>
<dbReference type="InterPro" id="IPR042099">
    <property type="entry name" value="ANL_N_sf"/>
</dbReference>
<name>A0A367LGH1_9HYPO</name>
<evidence type="ECO:0000259" key="2">
    <source>
        <dbReference type="Pfam" id="PF00501"/>
    </source>
</evidence>
<proteinExistence type="predicted"/>
<gene>
    <name evidence="4" type="ORF">L249_5548</name>
</gene>
<organism evidence="4 5">
    <name type="scientific">Ophiocordyceps polyrhachis-furcata BCC 54312</name>
    <dbReference type="NCBI Taxonomy" id="1330021"/>
    <lineage>
        <taxon>Eukaryota</taxon>
        <taxon>Fungi</taxon>
        <taxon>Dikarya</taxon>
        <taxon>Ascomycota</taxon>
        <taxon>Pezizomycotina</taxon>
        <taxon>Sordariomycetes</taxon>
        <taxon>Hypocreomycetidae</taxon>
        <taxon>Hypocreales</taxon>
        <taxon>Ophiocordycipitaceae</taxon>
        <taxon>Ophiocordyceps</taxon>
    </lineage>
</organism>
<comment type="caution">
    <text evidence="4">The sequence shown here is derived from an EMBL/GenBank/DDBJ whole genome shotgun (WGS) entry which is preliminary data.</text>
</comment>
<evidence type="ECO:0000313" key="4">
    <source>
        <dbReference type="EMBL" id="RCI13533.1"/>
    </source>
</evidence>
<accession>A0A367LGH1</accession>
<evidence type="ECO:0000256" key="1">
    <source>
        <dbReference type="SAM" id="MobiDB-lite"/>
    </source>
</evidence>
<dbReference type="STRING" id="1330021.A0A367LGH1"/>
<dbReference type="AlphaFoldDB" id="A0A367LGH1"/>
<dbReference type="Gene3D" id="3.40.50.12780">
    <property type="entry name" value="N-terminal domain of ligase-like"/>
    <property type="match status" value="1"/>
</dbReference>
<dbReference type="Pfam" id="PF00501">
    <property type="entry name" value="AMP-binding"/>
    <property type="match status" value="1"/>
</dbReference>
<dbReference type="InterPro" id="IPR025110">
    <property type="entry name" value="AMP-bd_C"/>
</dbReference>
<dbReference type="SUPFAM" id="SSF56801">
    <property type="entry name" value="Acetyl-CoA synthetase-like"/>
    <property type="match status" value="1"/>
</dbReference>
<evidence type="ECO:0000313" key="5">
    <source>
        <dbReference type="Proteomes" id="UP000253664"/>
    </source>
</evidence>
<reference evidence="4 5" key="1">
    <citation type="journal article" date="2015" name="BMC Genomics">
        <title>Insights from the genome of Ophiocordyceps polyrhachis-furcata to pathogenicity and host specificity in insect fungi.</title>
        <authorList>
            <person name="Wichadakul D."/>
            <person name="Kobmoo N."/>
            <person name="Ingsriswang S."/>
            <person name="Tangphatsornruang S."/>
            <person name="Chantasingh D."/>
            <person name="Luangsa-ard J.J."/>
            <person name="Eurwilaichitr L."/>
        </authorList>
    </citation>
    <scope>NUCLEOTIDE SEQUENCE [LARGE SCALE GENOMIC DNA]</scope>
    <source>
        <strain evidence="4 5">BCC 54312</strain>
    </source>
</reference>
<dbReference type="GO" id="GO:0016405">
    <property type="term" value="F:CoA-ligase activity"/>
    <property type="evidence" value="ECO:0007669"/>
    <property type="project" value="TreeGrafter"/>
</dbReference>
<keyword evidence="5" id="KW-1185">Reference proteome</keyword>
<feature type="domain" description="AMP-dependent synthetase/ligase" evidence="2">
    <location>
        <begin position="162"/>
        <end position="515"/>
    </location>
</feature>
<evidence type="ECO:0000259" key="3">
    <source>
        <dbReference type="Pfam" id="PF13193"/>
    </source>
</evidence>
<dbReference type="Gene3D" id="3.30.300.30">
    <property type="match status" value="1"/>
</dbReference>
<sequence length="671" mass="74318">MPPHRVPKLPRARPSEMLCMGAAGVGVLTPLYLVMPGAEERLARQTTKWAPRWERNISFFAPPVERTVRRLEPPVARAVQRVESRLPLESMAKRVDASIRSGLGRVMPPKPTSPEHASPKPIMPLDSEYPPIAVPQTNVLGYLFDGKSDSDEPLWIDSQRPEHSISIRQGLQWTKRIGLGLERLGLQRGDVVLICSPNHILMPVAFLGIAGAGFVFTGVNPAYTADEIAHQLSDSTAKIVLAHPSVVDTVVEAATRVGVATDCIFQFSDKATQEHAGVRDWMTIVASCEQANGWRWPDLEPHVMAAINYSSGTTGLPKGVCISHSNIIVCVEQHKALMADVVARARDERWVCFLPLFHAYGQVISVFFAVSLSIPVYVMPKFDPGHFIDVIERRRITTLHLVPPVLVFLYKRLEAHGRDLSSLRVIYCGAAPLSRQIQKAAETRLNVQVRQAWGLTEATAGCTIVPPGFHDSAGSVGKLLPSCQAKIVDDNGREVEVGQPGELFVRGLNICLGYWKNEQATRELIDDQGWLRTGDIATHDERGWFNIVDRKKELIKVNAFQVAPAELEAVLLENEHVADAAVVGFNLDEGVERPRAYVVIQDHSRHKLTPQDVRSWVASRVSKHKLLEGGVVFVDDIPKLPSGKIKRKVMRDIAARDALELRRPTSIKSKL</sequence>
<dbReference type="CDD" id="cd05911">
    <property type="entry name" value="Firefly_Luc_like"/>
    <property type="match status" value="1"/>
</dbReference>
<dbReference type="PROSITE" id="PS00455">
    <property type="entry name" value="AMP_BINDING"/>
    <property type="match status" value="1"/>
</dbReference>
<dbReference type="InterPro" id="IPR045851">
    <property type="entry name" value="AMP-bd_C_sf"/>
</dbReference>
<evidence type="ECO:0008006" key="6">
    <source>
        <dbReference type="Google" id="ProtNLM"/>
    </source>
</evidence>
<protein>
    <recommendedName>
        <fullName evidence="6">AMP-dependent synthetase/ligase domain-containing protein</fullName>
    </recommendedName>
</protein>